<keyword evidence="3" id="KW-0547">Nucleotide-binding</keyword>
<feature type="region of interest" description="Disordered" evidence="6">
    <location>
        <begin position="437"/>
        <end position="480"/>
    </location>
</feature>
<evidence type="ECO:0000256" key="1">
    <source>
        <dbReference type="ARBA" id="ARBA00022527"/>
    </source>
</evidence>
<dbReference type="InterPro" id="IPR011009">
    <property type="entry name" value="Kinase-like_dom_sf"/>
</dbReference>
<feature type="compositionally biased region" description="Low complexity" evidence="6">
    <location>
        <begin position="462"/>
        <end position="471"/>
    </location>
</feature>
<sequence>MSKKLASNSIMSIEQMFEDIPNSSFSNTHDDSNDLTCDSTPGTRQASEASKNRGKSLGKNARQPGGRNKLIKSGSEFKPDDITGVFKTLVTSHVQPKTSTKTGSVIKAQQHTKSATIKNPPRKSDVLGESKSAEETGQRRGKRASASAQIDRMTPTTALAMFGKLVIHHLLITGFLFDQVIKAYDHKERTFVALKLVRNERIYLKQAREELRILQVLRKQDPNGFYNIVLIKEFFMFRNHMVIVFELLGMNLYQVISKNGGRGLPMMKIVPIARGILKCLELLFKNRLIHCDLKPENIMLRRNGDLGSIKVGDFGSSCYEQQQVYHYIQSRYYRAPEVILGMRYGPAIDMWSLGCVLAELSTGTPLFMGSNETDQLTAIEEMMGEMPKAMLSKSTKFKQGVSAARASGRSRGAPGTKELATELPGDETFKDLISKTLTLDPSQRPTPLELLEHPWLSKHRTQSSTSSNSRESNIKRGSKS</sequence>
<dbReference type="SMART" id="SM00220">
    <property type="entry name" value="S_TKc"/>
    <property type="match status" value="1"/>
</dbReference>
<keyword evidence="4 8" id="KW-0418">Kinase</keyword>
<name>A0AAV4IGL8_9GAST</name>
<reference evidence="8 9" key="1">
    <citation type="journal article" date="2021" name="Elife">
        <title>Chloroplast acquisition without the gene transfer in kleptoplastic sea slugs, Plakobranchus ocellatus.</title>
        <authorList>
            <person name="Maeda T."/>
            <person name="Takahashi S."/>
            <person name="Yoshida T."/>
            <person name="Shimamura S."/>
            <person name="Takaki Y."/>
            <person name="Nagai Y."/>
            <person name="Toyoda A."/>
            <person name="Suzuki Y."/>
            <person name="Arimoto A."/>
            <person name="Ishii H."/>
            <person name="Satoh N."/>
            <person name="Nishiyama T."/>
            <person name="Hasebe M."/>
            <person name="Maruyama T."/>
            <person name="Minagawa J."/>
            <person name="Obokata J."/>
            <person name="Shigenobu S."/>
        </authorList>
    </citation>
    <scope>NUCLEOTIDE SEQUENCE [LARGE SCALE GENOMIC DNA]</scope>
</reference>
<dbReference type="Proteomes" id="UP000762676">
    <property type="component" value="Unassembled WGS sequence"/>
</dbReference>
<protein>
    <submittedName>
        <fullName evidence="8">Dual specificity tyrosine-phosphorylation-regulated kinase 2-like protein</fullName>
    </submittedName>
</protein>
<dbReference type="PROSITE" id="PS50011">
    <property type="entry name" value="PROTEIN_KINASE_DOM"/>
    <property type="match status" value="1"/>
</dbReference>
<organism evidence="8 9">
    <name type="scientific">Elysia marginata</name>
    <dbReference type="NCBI Taxonomy" id="1093978"/>
    <lineage>
        <taxon>Eukaryota</taxon>
        <taxon>Metazoa</taxon>
        <taxon>Spiralia</taxon>
        <taxon>Lophotrochozoa</taxon>
        <taxon>Mollusca</taxon>
        <taxon>Gastropoda</taxon>
        <taxon>Heterobranchia</taxon>
        <taxon>Euthyneura</taxon>
        <taxon>Panpulmonata</taxon>
        <taxon>Sacoglossa</taxon>
        <taxon>Placobranchoidea</taxon>
        <taxon>Plakobranchidae</taxon>
        <taxon>Elysia</taxon>
    </lineage>
</organism>
<evidence type="ECO:0000256" key="3">
    <source>
        <dbReference type="ARBA" id="ARBA00022741"/>
    </source>
</evidence>
<feature type="domain" description="Protein kinase" evidence="7">
    <location>
        <begin position="166"/>
        <end position="456"/>
    </location>
</feature>
<accession>A0AAV4IGL8</accession>
<proteinExistence type="predicted"/>
<evidence type="ECO:0000313" key="8">
    <source>
        <dbReference type="EMBL" id="GFS09389.1"/>
    </source>
</evidence>
<dbReference type="InterPro" id="IPR000719">
    <property type="entry name" value="Prot_kinase_dom"/>
</dbReference>
<gene>
    <name evidence="8" type="ORF">ElyMa_006620400</name>
</gene>
<dbReference type="GO" id="GO:0004674">
    <property type="term" value="F:protein serine/threonine kinase activity"/>
    <property type="evidence" value="ECO:0007669"/>
    <property type="project" value="UniProtKB-KW"/>
</dbReference>
<dbReference type="Gene3D" id="1.10.510.10">
    <property type="entry name" value="Transferase(Phosphotransferase) domain 1"/>
    <property type="match status" value="1"/>
</dbReference>
<evidence type="ECO:0000256" key="2">
    <source>
        <dbReference type="ARBA" id="ARBA00022679"/>
    </source>
</evidence>
<evidence type="ECO:0000259" key="7">
    <source>
        <dbReference type="PROSITE" id="PS50011"/>
    </source>
</evidence>
<dbReference type="Gene3D" id="3.30.200.20">
    <property type="entry name" value="Phosphorylase Kinase, domain 1"/>
    <property type="match status" value="1"/>
</dbReference>
<dbReference type="SUPFAM" id="SSF56112">
    <property type="entry name" value="Protein kinase-like (PK-like)"/>
    <property type="match status" value="1"/>
</dbReference>
<dbReference type="InterPro" id="IPR008271">
    <property type="entry name" value="Ser/Thr_kinase_AS"/>
</dbReference>
<dbReference type="PANTHER" id="PTHR24058">
    <property type="entry name" value="DUAL SPECIFICITY PROTEIN KINASE"/>
    <property type="match status" value="1"/>
</dbReference>
<dbReference type="Pfam" id="PF00069">
    <property type="entry name" value="Pkinase"/>
    <property type="match status" value="1"/>
</dbReference>
<evidence type="ECO:0000256" key="6">
    <source>
        <dbReference type="SAM" id="MobiDB-lite"/>
    </source>
</evidence>
<feature type="compositionally biased region" description="Basic and acidic residues" evidence="6">
    <location>
        <begin position="122"/>
        <end position="138"/>
    </location>
</feature>
<feature type="region of interest" description="Disordered" evidence="6">
    <location>
        <begin position="21"/>
        <end position="76"/>
    </location>
</feature>
<dbReference type="GO" id="GO:0005524">
    <property type="term" value="F:ATP binding"/>
    <property type="evidence" value="ECO:0007669"/>
    <property type="project" value="UniProtKB-KW"/>
</dbReference>
<keyword evidence="9" id="KW-1185">Reference proteome</keyword>
<keyword evidence="1" id="KW-0723">Serine/threonine-protein kinase</keyword>
<comment type="caution">
    <text evidence="8">The sequence shown here is derived from an EMBL/GenBank/DDBJ whole genome shotgun (WGS) entry which is preliminary data.</text>
</comment>
<feature type="region of interest" description="Disordered" evidence="6">
    <location>
        <begin position="97"/>
        <end position="149"/>
    </location>
</feature>
<dbReference type="EMBL" id="BMAT01013288">
    <property type="protein sequence ID" value="GFS09389.1"/>
    <property type="molecule type" value="Genomic_DNA"/>
</dbReference>
<keyword evidence="5" id="KW-0067">ATP-binding</keyword>
<feature type="compositionally biased region" description="Polar residues" evidence="6">
    <location>
        <begin position="34"/>
        <end position="49"/>
    </location>
</feature>
<dbReference type="AlphaFoldDB" id="A0AAV4IGL8"/>
<keyword evidence="2" id="KW-0808">Transferase</keyword>
<evidence type="ECO:0000313" key="9">
    <source>
        <dbReference type="Proteomes" id="UP000762676"/>
    </source>
</evidence>
<dbReference type="PROSITE" id="PS00108">
    <property type="entry name" value="PROTEIN_KINASE_ST"/>
    <property type="match status" value="1"/>
</dbReference>
<evidence type="ECO:0000256" key="5">
    <source>
        <dbReference type="ARBA" id="ARBA00022840"/>
    </source>
</evidence>
<feature type="compositionally biased region" description="Polar residues" evidence="6">
    <location>
        <begin position="97"/>
        <end position="117"/>
    </location>
</feature>
<dbReference type="InterPro" id="IPR050494">
    <property type="entry name" value="Ser_Thr_dual-spec_kinase"/>
</dbReference>
<evidence type="ECO:0000256" key="4">
    <source>
        <dbReference type="ARBA" id="ARBA00022777"/>
    </source>
</evidence>